<dbReference type="SMART" id="SM00054">
    <property type="entry name" value="EFh"/>
    <property type="match status" value="3"/>
</dbReference>
<organism evidence="5">
    <name type="scientific">Favella ehrenbergii</name>
    <dbReference type="NCBI Taxonomy" id="182087"/>
    <lineage>
        <taxon>Eukaryota</taxon>
        <taxon>Sar</taxon>
        <taxon>Alveolata</taxon>
        <taxon>Ciliophora</taxon>
        <taxon>Intramacronucleata</taxon>
        <taxon>Spirotrichea</taxon>
        <taxon>Choreotrichia</taxon>
        <taxon>Tintinnida</taxon>
        <taxon>Xystonellidae</taxon>
        <taxon>Favella</taxon>
    </lineage>
</organism>
<keyword evidence="1" id="KW-0479">Metal-binding</keyword>
<proteinExistence type="predicted"/>
<dbReference type="PROSITE" id="PS50222">
    <property type="entry name" value="EF_HAND_2"/>
    <property type="match status" value="2"/>
</dbReference>
<sequence length="194" mass="21947">MAQKGGALAILENVRAQIKARGAKTIRGLGRTFRNFDSFDGNKQIDREEFWSGLCEIQIRISRAEADSLMQLFDLNGDGYVNFDEFLVGIRGSLNAQRQAMVDKAFLKFDADGSGEITAADLRGVYNCSMHPKVQSGQLTEDEVFLEFLQNFGDKNRDGRIQRDEWNEYYAAVSSSIDNDEHFVQLMKAAWKLD</sequence>
<evidence type="ECO:0000313" key="5">
    <source>
        <dbReference type="EMBL" id="CAE0306499.1"/>
    </source>
</evidence>
<dbReference type="InterPro" id="IPR051581">
    <property type="entry name" value="Ca-bind"/>
</dbReference>
<evidence type="ECO:0000256" key="3">
    <source>
        <dbReference type="ARBA" id="ARBA00022837"/>
    </source>
</evidence>
<protein>
    <recommendedName>
        <fullName evidence="4">EF-hand domain-containing protein</fullName>
    </recommendedName>
</protein>
<dbReference type="CDD" id="cd00051">
    <property type="entry name" value="EFh"/>
    <property type="match status" value="1"/>
</dbReference>
<reference evidence="5" key="1">
    <citation type="submission" date="2021-01" db="EMBL/GenBank/DDBJ databases">
        <authorList>
            <person name="Corre E."/>
            <person name="Pelletier E."/>
            <person name="Niang G."/>
            <person name="Scheremetjew M."/>
            <person name="Finn R."/>
            <person name="Kale V."/>
            <person name="Holt S."/>
            <person name="Cochrane G."/>
            <person name="Meng A."/>
            <person name="Brown T."/>
            <person name="Cohen L."/>
        </authorList>
    </citation>
    <scope>NUCLEOTIDE SEQUENCE</scope>
    <source>
        <strain evidence="5">Fehren 1</strain>
    </source>
</reference>
<accession>A0A7S3HWH0</accession>
<dbReference type="GO" id="GO:0005509">
    <property type="term" value="F:calcium ion binding"/>
    <property type="evidence" value="ECO:0007669"/>
    <property type="project" value="InterPro"/>
</dbReference>
<evidence type="ECO:0000259" key="4">
    <source>
        <dbReference type="PROSITE" id="PS50222"/>
    </source>
</evidence>
<dbReference type="Pfam" id="PF13499">
    <property type="entry name" value="EF-hand_7"/>
    <property type="match status" value="2"/>
</dbReference>
<keyword evidence="3" id="KW-0106">Calcium</keyword>
<dbReference type="AlphaFoldDB" id="A0A7S3HWH0"/>
<dbReference type="InterPro" id="IPR018247">
    <property type="entry name" value="EF_Hand_1_Ca_BS"/>
</dbReference>
<dbReference type="EMBL" id="HBIE01004547">
    <property type="protein sequence ID" value="CAE0306499.1"/>
    <property type="molecule type" value="Transcribed_RNA"/>
</dbReference>
<feature type="domain" description="EF-hand" evidence="4">
    <location>
        <begin position="97"/>
        <end position="132"/>
    </location>
</feature>
<name>A0A7S3HWH0_9SPIT</name>
<dbReference type="PANTHER" id="PTHR34524:SF6">
    <property type="entry name" value="CALCYPHOSINE LIKE"/>
    <property type="match status" value="1"/>
</dbReference>
<dbReference type="InterPro" id="IPR002048">
    <property type="entry name" value="EF_hand_dom"/>
</dbReference>
<dbReference type="SUPFAM" id="SSF47473">
    <property type="entry name" value="EF-hand"/>
    <property type="match status" value="1"/>
</dbReference>
<dbReference type="PANTHER" id="PTHR34524">
    <property type="entry name" value="CALCYPHOSIN"/>
    <property type="match status" value="1"/>
</dbReference>
<feature type="domain" description="EF-hand" evidence="4">
    <location>
        <begin position="61"/>
        <end position="96"/>
    </location>
</feature>
<gene>
    <name evidence="5" type="ORF">FEHR0123_LOCUS1405</name>
</gene>
<keyword evidence="2" id="KW-0677">Repeat</keyword>
<dbReference type="Gene3D" id="1.10.238.10">
    <property type="entry name" value="EF-hand"/>
    <property type="match status" value="2"/>
</dbReference>
<dbReference type="InterPro" id="IPR011992">
    <property type="entry name" value="EF-hand-dom_pair"/>
</dbReference>
<evidence type="ECO:0000256" key="2">
    <source>
        <dbReference type="ARBA" id="ARBA00022737"/>
    </source>
</evidence>
<dbReference type="PROSITE" id="PS00018">
    <property type="entry name" value="EF_HAND_1"/>
    <property type="match status" value="3"/>
</dbReference>
<evidence type="ECO:0000256" key="1">
    <source>
        <dbReference type="ARBA" id="ARBA00022723"/>
    </source>
</evidence>